<keyword evidence="4 6" id="KW-1133">Transmembrane helix</keyword>
<dbReference type="PANTHER" id="PTHR30250">
    <property type="entry name" value="PST FAMILY PREDICTED COLANIC ACID TRANSPORTER"/>
    <property type="match status" value="1"/>
</dbReference>
<dbReference type="EMBL" id="CABHNI010000013">
    <property type="protein sequence ID" value="VUW97904.1"/>
    <property type="molecule type" value="Genomic_DNA"/>
</dbReference>
<organism evidence="7 8">
    <name type="scientific">Dorea formicigenerans</name>
    <dbReference type="NCBI Taxonomy" id="39486"/>
    <lineage>
        <taxon>Bacteria</taxon>
        <taxon>Bacillati</taxon>
        <taxon>Bacillota</taxon>
        <taxon>Clostridia</taxon>
        <taxon>Lachnospirales</taxon>
        <taxon>Lachnospiraceae</taxon>
        <taxon>Dorea</taxon>
    </lineage>
</organism>
<feature type="transmembrane region" description="Helical" evidence="6">
    <location>
        <begin position="210"/>
        <end position="229"/>
    </location>
</feature>
<keyword evidence="3 6" id="KW-0812">Transmembrane</keyword>
<evidence type="ECO:0000313" key="7">
    <source>
        <dbReference type="EMBL" id="VUW97904.1"/>
    </source>
</evidence>
<evidence type="ECO:0000256" key="1">
    <source>
        <dbReference type="ARBA" id="ARBA00004651"/>
    </source>
</evidence>
<evidence type="ECO:0000313" key="8">
    <source>
        <dbReference type="Proteomes" id="UP000358366"/>
    </source>
</evidence>
<comment type="subcellular location">
    <subcellularLocation>
        <location evidence="1">Cell membrane</location>
        <topology evidence="1">Multi-pass membrane protein</topology>
    </subcellularLocation>
</comment>
<keyword evidence="5 6" id="KW-0472">Membrane</keyword>
<evidence type="ECO:0000256" key="5">
    <source>
        <dbReference type="ARBA" id="ARBA00023136"/>
    </source>
</evidence>
<feature type="transmembrane region" description="Helical" evidence="6">
    <location>
        <begin position="292"/>
        <end position="325"/>
    </location>
</feature>
<name>A0A564SRY6_9FIRM</name>
<accession>A0A564SRY6</accession>
<dbReference type="InterPro" id="IPR050833">
    <property type="entry name" value="Poly_Biosynth_Transport"/>
</dbReference>
<keyword evidence="2" id="KW-1003">Cell membrane</keyword>
<feature type="transmembrane region" description="Helical" evidence="6">
    <location>
        <begin position="359"/>
        <end position="380"/>
    </location>
</feature>
<feature type="transmembrane region" description="Helical" evidence="6">
    <location>
        <begin position="331"/>
        <end position="352"/>
    </location>
</feature>
<dbReference type="AlphaFoldDB" id="A0A564SRY6"/>
<dbReference type="RefSeq" id="WP_144123678.1">
    <property type="nucleotide sequence ID" value="NZ_CABHNI010000013.1"/>
</dbReference>
<feature type="transmembrane region" description="Helical" evidence="6">
    <location>
        <begin position="249"/>
        <end position="272"/>
    </location>
</feature>
<protein>
    <submittedName>
        <fullName evidence="7">Polysaccharide biosynthesis protein</fullName>
    </submittedName>
</protein>
<evidence type="ECO:0000256" key="6">
    <source>
        <dbReference type="SAM" id="Phobius"/>
    </source>
</evidence>
<sequence length="417" mass="46340">MLENLWHTEKENIEKKSVFWNMMSSGLNSVVSMFLLWIVTLINGVSDAGVFSLAFSTSQMMLTIGNYGMRNYQATDIRNKYTMGIYLSSRILTNVVMMCAVGIFVMAEGYYFEKACITILLCFLKVTDAMDDVYGGYYQQNGRLDIAGKMMTIRIAGYVIAFCISLVITHNMILSCCIATIISGISLIMLVGSAKSVFVLERPILEWKKIVGLLKECLPLCISAFLLIYMGNAPKYAIDTYMTSREQAFYTYLFMPCFVTNLFVGFALQPLLVRLSENWVKKQYSNFLKLCALIFAVAVAIAFFIVLVGGWLGCPILSIVFGVALQKYRNVLIVLLIGGAFFAFAVIEQVILTVMRKQVFLLAGFVVASITAFVISNPLVKKWGLMGAGYAYSLSAGVLFGVLGVMIIIFFIKEKGG</sequence>
<gene>
    <name evidence="7" type="ORF">DFSSTS7063_00725</name>
</gene>
<feature type="transmembrane region" description="Helical" evidence="6">
    <location>
        <begin position="151"/>
        <end position="172"/>
    </location>
</feature>
<feature type="transmembrane region" description="Helical" evidence="6">
    <location>
        <begin position="392"/>
        <end position="412"/>
    </location>
</feature>
<evidence type="ECO:0000256" key="4">
    <source>
        <dbReference type="ARBA" id="ARBA00022989"/>
    </source>
</evidence>
<proteinExistence type="predicted"/>
<dbReference type="Proteomes" id="UP000358366">
    <property type="component" value="Unassembled WGS sequence"/>
</dbReference>
<feature type="transmembrane region" description="Helical" evidence="6">
    <location>
        <begin position="111"/>
        <end position="130"/>
    </location>
</feature>
<dbReference type="PANTHER" id="PTHR30250:SF11">
    <property type="entry name" value="O-ANTIGEN TRANSPORTER-RELATED"/>
    <property type="match status" value="1"/>
</dbReference>
<reference evidence="7 8" key="1">
    <citation type="submission" date="2019-07" db="EMBL/GenBank/DDBJ databases">
        <authorList>
            <person name="Hibberd C M."/>
            <person name="Gehrig L. J."/>
            <person name="Chang H.-W."/>
            <person name="Venkatesh S."/>
        </authorList>
    </citation>
    <scope>NUCLEOTIDE SEQUENCE [LARGE SCALE GENOMIC DNA]</scope>
    <source>
        <strain evidence="7">Dorea_formicigenerans_SSTS_Bg7063</strain>
    </source>
</reference>
<evidence type="ECO:0000256" key="3">
    <source>
        <dbReference type="ARBA" id="ARBA00022692"/>
    </source>
</evidence>
<dbReference type="GO" id="GO:0005886">
    <property type="term" value="C:plasma membrane"/>
    <property type="evidence" value="ECO:0007669"/>
    <property type="project" value="UniProtKB-SubCell"/>
</dbReference>
<feature type="transmembrane region" description="Helical" evidence="6">
    <location>
        <begin position="178"/>
        <end position="198"/>
    </location>
</feature>
<feature type="transmembrane region" description="Helical" evidence="6">
    <location>
        <begin position="81"/>
        <end position="105"/>
    </location>
</feature>
<evidence type="ECO:0000256" key="2">
    <source>
        <dbReference type="ARBA" id="ARBA00022475"/>
    </source>
</evidence>